<gene>
    <name evidence="3" type="ORF">A2824_01250</name>
</gene>
<accession>A0A1F6VL72</accession>
<dbReference type="Proteomes" id="UP000178059">
    <property type="component" value="Unassembled WGS sequence"/>
</dbReference>
<dbReference type="AlphaFoldDB" id="A0A1F6VL72"/>
<name>A0A1F6VL72_9BACT</name>
<dbReference type="Pfam" id="PF26449">
    <property type="entry name" value="DUF8128"/>
    <property type="match status" value="1"/>
</dbReference>
<keyword evidence="1" id="KW-0472">Membrane</keyword>
<organism evidence="3 4">
    <name type="scientific">Candidatus Nomurabacteria bacterium RIFCSPHIGHO2_01_FULL_42_16</name>
    <dbReference type="NCBI Taxonomy" id="1801743"/>
    <lineage>
        <taxon>Bacteria</taxon>
        <taxon>Candidatus Nomuraibacteriota</taxon>
    </lineage>
</organism>
<evidence type="ECO:0000259" key="2">
    <source>
        <dbReference type="Pfam" id="PF26449"/>
    </source>
</evidence>
<evidence type="ECO:0000256" key="1">
    <source>
        <dbReference type="SAM" id="Phobius"/>
    </source>
</evidence>
<comment type="caution">
    <text evidence="3">The sequence shown here is derived from an EMBL/GenBank/DDBJ whole genome shotgun (WGS) entry which is preliminary data.</text>
</comment>
<proteinExistence type="predicted"/>
<dbReference type="EMBL" id="MFTT01000009">
    <property type="protein sequence ID" value="OGI70338.1"/>
    <property type="molecule type" value="Genomic_DNA"/>
</dbReference>
<keyword evidence="1" id="KW-0812">Transmembrane</keyword>
<dbReference type="STRING" id="1801743.A2824_01250"/>
<sequence length="437" mass="51069">MPELGLSTFLPILDFVWRLILALLPLAAVFLVVYIFFWLRVLYKRMLFINKIEWALLEIRIPRDVYKSPLAMELVFINAMHQGSSGTWYQALIKEGRVPLWFSLEMVSIEGAVYFFILVPTNYRRSNFKDLLESQIYAQYPQAEINEVPDYTEGVKFGFEEGTWGIWGTEFILQKPDAYPIRTYIDYGVDKIANLEEKQKVDPITGVIELLGSMGEGEQLWIQILVHRGQKRFKDPKGWFKKRRWDKAAKEEIEEFKKKFRPVQKDPTKKEPEIRMSPGEKDVLTAMERKLEKPGFDCGIRVIYLAKPKKFKVGRITALLSSFKAYNTVSLNGFVDHNKTAFEFPWEDPKAVIKRARSNALKEELLQAYKLRSFFNYPHRSRFVYEAIKYVKRKAFTLNSEELATIYHFPGGVSEAPTFERLQFRKSEPPVNLPIAK</sequence>
<reference evidence="3 4" key="1">
    <citation type="journal article" date="2016" name="Nat. Commun.">
        <title>Thousands of microbial genomes shed light on interconnected biogeochemical processes in an aquifer system.</title>
        <authorList>
            <person name="Anantharaman K."/>
            <person name="Brown C.T."/>
            <person name="Hug L.A."/>
            <person name="Sharon I."/>
            <person name="Castelle C.J."/>
            <person name="Probst A.J."/>
            <person name="Thomas B.C."/>
            <person name="Singh A."/>
            <person name="Wilkins M.J."/>
            <person name="Karaoz U."/>
            <person name="Brodie E.L."/>
            <person name="Williams K.H."/>
            <person name="Hubbard S.S."/>
            <person name="Banfield J.F."/>
        </authorList>
    </citation>
    <scope>NUCLEOTIDE SEQUENCE [LARGE SCALE GENOMIC DNA]</scope>
</reference>
<feature type="transmembrane region" description="Helical" evidence="1">
    <location>
        <begin position="15"/>
        <end position="39"/>
    </location>
</feature>
<evidence type="ECO:0000313" key="4">
    <source>
        <dbReference type="Proteomes" id="UP000178059"/>
    </source>
</evidence>
<protein>
    <recommendedName>
        <fullName evidence="2">DUF8128 domain-containing protein</fullName>
    </recommendedName>
</protein>
<feature type="domain" description="DUF8128" evidence="2">
    <location>
        <begin position="103"/>
        <end position="332"/>
    </location>
</feature>
<evidence type="ECO:0000313" key="3">
    <source>
        <dbReference type="EMBL" id="OGI70338.1"/>
    </source>
</evidence>
<dbReference type="InterPro" id="IPR058441">
    <property type="entry name" value="DUF8128"/>
</dbReference>
<keyword evidence="1" id="KW-1133">Transmembrane helix</keyword>
<feature type="transmembrane region" description="Helical" evidence="1">
    <location>
        <begin position="98"/>
        <end position="119"/>
    </location>
</feature>